<evidence type="ECO:0000256" key="9">
    <source>
        <dbReference type="ARBA" id="ARBA00022777"/>
    </source>
</evidence>
<dbReference type="OrthoDB" id="9762826at2"/>
<dbReference type="PANTHER" id="PTHR45528:SF1">
    <property type="entry name" value="SENSOR HISTIDINE KINASE CPXA"/>
    <property type="match status" value="1"/>
</dbReference>
<dbReference type="GO" id="GO:0005886">
    <property type="term" value="C:plasma membrane"/>
    <property type="evidence" value="ECO:0007669"/>
    <property type="project" value="UniProtKB-SubCell"/>
</dbReference>
<dbReference type="EMBL" id="VANU01000001">
    <property type="protein sequence ID" value="TLP41129.1"/>
    <property type="molecule type" value="Genomic_DNA"/>
</dbReference>
<feature type="transmembrane region" description="Helical" evidence="14">
    <location>
        <begin position="17"/>
        <end position="35"/>
    </location>
</feature>
<dbReference type="InterPro" id="IPR003594">
    <property type="entry name" value="HATPase_dom"/>
</dbReference>
<reference evidence="16 17" key="1">
    <citation type="submission" date="2019-05" db="EMBL/GenBank/DDBJ databases">
        <title>Arcobacter sp. nov., isolated from sea sediment.</title>
        <authorList>
            <person name="Kim W."/>
        </authorList>
    </citation>
    <scope>NUCLEOTIDE SEQUENCE [LARGE SCALE GENOMIC DNA]</scope>
    <source>
        <strain evidence="16 17">CAU 1517</strain>
    </source>
</reference>
<dbReference type="Gene3D" id="3.30.565.10">
    <property type="entry name" value="Histidine kinase-like ATPase, C-terminal domain"/>
    <property type="match status" value="1"/>
</dbReference>
<keyword evidence="6" id="KW-0808">Transferase</keyword>
<dbReference type="CDD" id="cd00075">
    <property type="entry name" value="HATPase"/>
    <property type="match status" value="1"/>
</dbReference>
<dbReference type="SMART" id="SM00388">
    <property type="entry name" value="HisKA"/>
    <property type="match status" value="1"/>
</dbReference>
<dbReference type="SMART" id="SM00387">
    <property type="entry name" value="HATPase_c"/>
    <property type="match status" value="1"/>
</dbReference>
<dbReference type="InterPro" id="IPR005467">
    <property type="entry name" value="His_kinase_dom"/>
</dbReference>
<evidence type="ECO:0000256" key="11">
    <source>
        <dbReference type="ARBA" id="ARBA00022989"/>
    </source>
</evidence>
<evidence type="ECO:0000256" key="7">
    <source>
        <dbReference type="ARBA" id="ARBA00022692"/>
    </source>
</evidence>
<evidence type="ECO:0000256" key="10">
    <source>
        <dbReference type="ARBA" id="ARBA00022840"/>
    </source>
</evidence>
<feature type="transmembrane region" description="Helical" evidence="14">
    <location>
        <begin position="133"/>
        <end position="153"/>
    </location>
</feature>
<dbReference type="RefSeq" id="WP_138151531.1">
    <property type="nucleotide sequence ID" value="NZ_VANU01000001.1"/>
</dbReference>
<dbReference type="Proteomes" id="UP000308901">
    <property type="component" value="Unassembled WGS sequence"/>
</dbReference>
<keyword evidence="10" id="KW-0067">ATP-binding</keyword>
<protein>
    <recommendedName>
        <fullName evidence="3">histidine kinase</fullName>
        <ecNumber evidence="3">2.7.13.3</ecNumber>
    </recommendedName>
</protein>
<dbReference type="InterPro" id="IPR036097">
    <property type="entry name" value="HisK_dim/P_sf"/>
</dbReference>
<dbReference type="InterPro" id="IPR036890">
    <property type="entry name" value="HATPase_C_sf"/>
</dbReference>
<dbReference type="InterPro" id="IPR004358">
    <property type="entry name" value="Sig_transdc_His_kin-like_C"/>
</dbReference>
<dbReference type="AlphaFoldDB" id="A0A5R8Y4T2"/>
<keyword evidence="11 14" id="KW-1133">Transmembrane helix</keyword>
<keyword evidence="17" id="KW-1185">Reference proteome</keyword>
<keyword evidence="9 16" id="KW-0418">Kinase</keyword>
<evidence type="ECO:0000256" key="4">
    <source>
        <dbReference type="ARBA" id="ARBA00022475"/>
    </source>
</evidence>
<keyword evidence="4" id="KW-1003">Cell membrane</keyword>
<evidence type="ECO:0000256" key="5">
    <source>
        <dbReference type="ARBA" id="ARBA00022553"/>
    </source>
</evidence>
<dbReference type="PROSITE" id="PS50109">
    <property type="entry name" value="HIS_KIN"/>
    <property type="match status" value="1"/>
</dbReference>
<comment type="catalytic activity">
    <reaction evidence="1">
        <text>ATP + protein L-histidine = ADP + protein N-phospho-L-histidine.</text>
        <dbReference type="EC" id="2.7.13.3"/>
    </reaction>
</comment>
<proteinExistence type="predicted"/>
<dbReference type="Gene3D" id="1.10.287.130">
    <property type="match status" value="1"/>
</dbReference>
<gene>
    <name evidence="16" type="ORF">FDK22_03655</name>
</gene>
<evidence type="ECO:0000256" key="8">
    <source>
        <dbReference type="ARBA" id="ARBA00022741"/>
    </source>
</evidence>
<keyword evidence="8" id="KW-0547">Nucleotide-binding</keyword>
<dbReference type="GO" id="GO:0000155">
    <property type="term" value="F:phosphorelay sensor kinase activity"/>
    <property type="evidence" value="ECO:0007669"/>
    <property type="project" value="InterPro"/>
</dbReference>
<dbReference type="Pfam" id="PF00512">
    <property type="entry name" value="HisKA"/>
    <property type="match status" value="1"/>
</dbReference>
<dbReference type="Pfam" id="PF02518">
    <property type="entry name" value="HATPase_c"/>
    <property type="match status" value="1"/>
</dbReference>
<comment type="subcellular location">
    <subcellularLocation>
        <location evidence="2">Cell membrane</location>
        <topology evidence="2">Multi-pass membrane protein</topology>
    </subcellularLocation>
</comment>
<dbReference type="SUPFAM" id="SSF55874">
    <property type="entry name" value="ATPase domain of HSP90 chaperone/DNA topoisomerase II/histidine kinase"/>
    <property type="match status" value="1"/>
</dbReference>
<evidence type="ECO:0000313" key="17">
    <source>
        <dbReference type="Proteomes" id="UP000308901"/>
    </source>
</evidence>
<evidence type="ECO:0000256" key="2">
    <source>
        <dbReference type="ARBA" id="ARBA00004651"/>
    </source>
</evidence>
<dbReference type="CDD" id="cd00082">
    <property type="entry name" value="HisKA"/>
    <property type="match status" value="1"/>
</dbReference>
<dbReference type="Gene3D" id="6.10.340.10">
    <property type="match status" value="1"/>
</dbReference>
<evidence type="ECO:0000313" key="16">
    <source>
        <dbReference type="EMBL" id="TLP41129.1"/>
    </source>
</evidence>
<feature type="domain" description="Histidine kinase" evidence="15">
    <location>
        <begin position="217"/>
        <end position="428"/>
    </location>
</feature>
<dbReference type="InterPro" id="IPR003661">
    <property type="entry name" value="HisK_dim/P_dom"/>
</dbReference>
<accession>A0A5R8Y4T2</accession>
<dbReference type="PANTHER" id="PTHR45528">
    <property type="entry name" value="SENSOR HISTIDINE KINASE CPXA"/>
    <property type="match status" value="1"/>
</dbReference>
<keyword evidence="13 14" id="KW-0472">Membrane</keyword>
<dbReference type="PRINTS" id="PR00344">
    <property type="entry name" value="BCTRLSENSOR"/>
</dbReference>
<evidence type="ECO:0000256" key="3">
    <source>
        <dbReference type="ARBA" id="ARBA00012438"/>
    </source>
</evidence>
<comment type="caution">
    <text evidence="16">The sequence shown here is derived from an EMBL/GenBank/DDBJ whole genome shotgun (WGS) entry which is preliminary data.</text>
</comment>
<keyword evidence="7 14" id="KW-0812">Transmembrane</keyword>
<evidence type="ECO:0000256" key="6">
    <source>
        <dbReference type="ARBA" id="ARBA00022679"/>
    </source>
</evidence>
<organism evidence="16 17">
    <name type="scientific">Arcobacter arenosus</name>
    <dbReference type="NCBI Taxonomy" id="2576037"/>
    <lineage>
        <taxon>Bacteria</taxon>
        <taxon>Pseudomonadati</taxon>
        <taxon>Campylobacterota</taxon>
        <taxon>Epsilonproteobacteria</taxon>
        <taxon>Campylobacterales</taxon>
        <taxon>Arcobacteraceae</taxon>
        <taxon>Arcobacter</taxon>
    </lineage>
</organism>
<dbReference type="InterPro" id="IPR050398">
    <property type="entry name" value="HssS/ArlS-like"/>
</dbReference>
<dbReference type="EC" id="2.7.13.3" evidence="3"/>
<dbReference type="GO" id="GO:0005524">
    <property type="term" value="F:ATP binding"/>
    <property type="evidence" value="ECO:0007669"/>
    <property type="project" value="UniProtKB-KW"/>
</dbReference>
<evidence type="ECO:0000259" key="15">
    <source>
        <dbReference type="PROSITE" id="PS50109"/>
    </source>
</evidence>
<evidence type="ECO:0000256" key="13">
    <source>
        <dbReference type="ARBA" id="ARBA00023136"/>
    </source>
</evidence>
<keyword evidence="12" id="KW-0902">Two-component regulatory system</keyword>
<evidence type="ECO:0000256" key="12">
    <source>
        <dbReference type="ARBA" id="ARBA00023012"/>
    </source>
</evidence>
<sequence>MSILKPKSIYKQFHQKLVIATSLLIIILSFIFYGYTKSTIFDEIQDSLYADAQLILEVSKTSNVNTNNFNLITSNGINVDIVELLNVPQSGYTYFKVGNKHFIQILYPFDVTKRKYIKIVKNIDSSIEMLNKIFNNLLLISLGGLIMVVLYAFTVSKTLLRPIIQITNKLSNMDENFLSQIKKDNLPIEFHPLANSINSLMTRIETNIKFKKELFIGVAHELKTPLAVMKLKNEVALMKKREAEKYQETMRLTVEQINDMNKMISSILDIGRAEGAQFEKPEEIDLVKYLQRKTNDYRMLSAKKKIVITFFSNVNHHEIYVQPTLLNQIIQNFVQNAIKFTPDEKSIAIRLEKEANTTTITVTDDGPGIDESIDLFAPFKRMGEESGAGLGLFLAKNAADSLEATVSLKNRTDDKNGCVATLILPNTTIPKKKESKKETSQK</sequence>
<keyword evidence="5" id="KW-0597">Phosphoprotein</keyword>
<name>A0A5R8Y4T2_9BACT</name>
<dbReference type="SUPFAM" id="SSF47384">
    <property type="entry name" value="Homodimeric domain of signal transducing histidine kinase"/>
    <property type="match status" value="1"/>
</dbReference>
<evidence type="ECO:0000256" key="1">
    <source>
        <dbReference type="ARBA" id="ARBA00000085"/>
    </source>
</evidence>
<evidence type="ECO:0000256" key="14">
    <source>
        <dbReference type="SAM" id="Phobius"/>
    </source>
</evidence>